<dbReference type="GO" id="GO:0006334">
    <property type="term" value="P:nucleosome assembly"/>
    <property type="evidence" value="ECO:0007669"/>
    <property type="project" value="InterPro"/>
</dbReference>
<protein>
    <recommendedName>
        <fullName evidence="6">Nucleosome assembly protein 1-like 1</fullName>
    </recommendedName>
</protein>
<dbReference type="EMBL" id="UYSU01039159">
    <property type="protein sequence ID" value="VDM01031.1"/>
    <property type="molecule type" value="Genomic_DNA"/>
</dbReference>
<dbReference type="AlphaFoldDB" id="A0A3P7CUD3"/>
<dbReference type="PANTHER" id="PTHR11875">
    <property type="entry name" value="TESTIS-SPECIFIC Y-ENCODED PROTEIN"/>
    <property type="match status" value="1"/>
</dbReference>
<keyword evidence="5" id="KW-1185">Reference proteome</keyword>
<dbReference type="OrthoDB" id="27325at2759"/>
<evidence type="ECO:0008006" key="6">
    <source>
        <dbReference type="Google" id="ProtNLM"/>
    </source>
</evidence>
<proteinExistence type="inferred from homology"/>
<feature type="region of interest" description="Disordered" evidence="3">
    <location>
        <begin position="190"/>
        <end position="215"/>
    </location>
</feature>
<comment type="similarity">
    <text evidence="1 2">Belongs to the nucleosome assembly protein (NAP) family.</text>
</comment>
<dbReference type="SUPFAM" id="SSF143113">
    <property type="entry name" value="NAP-like"/>
    <property type="match status" value="1"/>
</dbReference>
<dbReference type="InterPro" id="IPR037231">
    <property type="entry name" value="NAP-like_sf"/>
</dbReference>
<reference evidence="4 5" key="1">
    <citation type="submission" date="2018-11" db="EMBL/GenBank/DDBJ databases">
        <authorList>
            <consortium name="Pathogen Informatics"/>
        </authorList>
    </citation>
    <scope>NUCLEOTIDE SEQUENCE [LARGE SCALE GENOMIC DNA]</scope>
    <source>
        <strain evidence="4 5">NST_G2</strain>
    </source>
</reference>
<gene>
    <name evidence="4" type="ORF">SSLN_LOCUS14645</name>
</gene>
<evidence type="ECO:0000313" key="5">
    <source>
        <dbReference type="Proteomes" id="UP000275846"/>
    </source>
</evidence>
<dbReference type="Proteomes" id="UP000275846">
    <property type="component" value="Unassembled WGS sequence"/>
</dbReference>
<dbReference type="Pfam" id="PF00956">
    <property type="entry name" value="NAP"/>
    <property type="match status" value="1"/>
</dbReference>
<evidence type="ECO:0000256" key="2">
    <source>
        <dbReference type="RuleBase" id="RU003876"/>
    </source>
</evidence>
<accession>A0A3P7CUD3</accession>
<organism evidence="4 5">
    <name type="scientific">Schistocephalus solidus</name>
    <name type="common">Tapeworm</name>
    <dbReference type="NCBI Taxonomy" id="70667"/>
    <lineage>
        <taxon>Eukaryota</taxon>
        <taxon>Metazoa</taxon>
        <taxon>Spiralia</taxon>
        <taxon>Lophotrochozoa</taxon>
        <taxon>Platyhelminthes</taxon>
        <taxon>Cestoda</taxon>
        <taxon>Eucestoda</taxon>
        <taxon>Diphyllobothriidea</taxon>
        <taxon>Diphyllobothriidae</taxon>
        <taxon>Schistocephalus</taxon>
    </lineage>
</organism>
<dbReference type="STRING" id="70667.A0A3P7CUD3"/>
<sequence length="215" mass="25041">MADTSKEGSMATEVKGIPKFWLDVLLNNSLISEMITENDQPILHHLDDIRCKLGFVLEFHFSPNEYFSNECLTKQYFFNKRPPADNPLDYDGPEITRCNGCTINWKPGKNVTIKVMKKVKKHKNRKDIRTVTKTVKRDSFFNFFDPPKECLSEPDLDEEVVELLHEDFKIGHHLREYVIPRAVLYFTGELEDDDDEDEDNDDFDDDEVDSDDGEV</sequence>
<dbReference type="InterPro" id="IPR002164">
    <property type="entry name" value="NAP_family"/>
</dbReference>
<evidence type="ECO:0000256" key="3">
    <source>
        <dbReference type="SAM" id="MobiDB-lite"/>
    </source>
</evidence>
<name>A0A3P7CUD3_SCHSO</name>
<evidence type="ECO:0000313" key="4">
    <source>
        <dbReference type="EMBL" id="VDM01031.1"/>
    </source>
</evidence>
<evidence type="ECO:0000256" key="1">
    <source>
        <dbReference type="ARBA" id="ARBA00009947"/>
    </source>
</evidence>
<dbReference type="Gene3D" id="3.30.1120.90">
    <property type="entry name" value="Nucleosome assembly protein"/>
    <property type="match status" value="1"/>
</dbReference>
<dbReference type="GO" id="GO:0005634">
    <property type="term" value="C:nucleus"/>
    <property type="evidence" value="ECO:0007669"/>
    <property type="project" value="InterPro"/>
</dbReference>